<evidence type="ECO:0000256" key="5">
    <source>
        <dbReference type="ARBA" id="ARBA00023136"/>
    </source>
</evidence>
<keyword evidence="9" id="KW-1185">Reference proteome</keyword>
<dbReference type="InterPro" id="IPR000620">
    <property type="entry name" value="EamA_dom"/>
</dbReference>
<gene>
    <name evidence="8" type="ORF">CF386_09810</name>
</gene>
<feature type="domain" description="EamA" evidence="7">
    <location>
        <begin position="7"/>
        <end position="139"/>
    </location>
</feature>
<evidence type="ECO:0000256" key="6">
    <source>
        <dbReference type="SAM" id="Phobius"/>
    </source>
</evidence>
<dbReference type="EMBL" id="CP022356">
    <property type="protein sequence ID" value="ASK79348.1"/>
    <property type="molecule type" value="Genomic_DNA"/>
</dbReference>
<dbReference type="AlphaFoldDB" id="A0A220VG03"/>
<feature type="transmembrane region" description="Helical" evidence="6">
    <location>
        <begin position="219"/>
        <end position="238"/>
    </location>
</feature>
<proteinExistence type="predicted"/>
<dbReference type="Pfam" id="PF00892">
    <property type="entry name" value="EamA"/>
    <property type="match status" value="2"/>
</dbReference>
<dbReference type="KEGG" id="pmai:CF386_09810"/>
<sequence>MLKSLTLLGVILATFFWSSAFIIGSDLAVNSSISLLLAERFIIASIVMLFWMFWREKNNLQTLKKNIIPYILLGLVGITCSQSATFIGLKSTTSTNAALIFSLTPVVTPIIYNYINKVKMLGHQILGISLSVTGVFIVLSKGSVNNVLNIQFNLGDFTVVCGLLCWCFYNVLTQKCIKDSTPLQTTTYTILFGSVGLILVALLTNDDIYNVISQQSNRVIINLMYLGVMCTFLGYLFWVNGATKLGASNISIYFNLVPIFVVLIGLFYGKIPNISVCFGILMVLCGVIFTNGFYKIIFKN</sequence>
<dbReference type="PANTHER" id="PTHR32322:SF18">
    <property type="entry name" value="S-ADENOSYLMETHIONINE_S-ADENOSYLHOMOCYSTEINE TRANSPORTER"/>
    <property type="match status" value="1"/>
</dbReference>
<keyword evidence="3 6" id="KW-0812">Transmembrane</keyword>
<feature type="transmembrane region" description="Helical" evidence="6">
    <location>
        <begin position="66"/>
        <end position="89"/>
    </location>
</feature>
<feature type="transmembrane region" description="Helical" evidence="6">
    <location>
        <begin position="95"/>
        <end position="114"/>
    </location>
</feature>
<evidence type="ECO:0000256" key="2">
    <source>
        <dbReference type="ARBA" id="ARBA00022475"/>
    </source>
</evidence>
<feature type="transmembrane region" description="Helical" evidence="6">
    <location>
        <begin position="121"/>
        <end position="140"/>
    </location>
</feature>
<dbReference type="InterPro" id="IPR037185">
    <property type="entry name" value="EmrE-like"/>
</dbReference>
<feature type="transmembrane region" description="Helical" evidence="6">
    <location>
        <begin position="34"/>
        <end position="54"/>
    </location>
</feature>
<feature type="transmembrane region" description="Helical" evidence="6">
    <location>
        <begin position="250"/>
        <end position="268"/>
    </location>
</feature>
<protein>
    <recommendedName>
        <fullName evidence="7">EamA domain-containing protein</fullName>
    </recommendedName>
</protein>
<dbReference type="SUPFAM" id="SSF103481">
    <property type="entry name" value="Multidrug resistance efflux transporter EmrE"/>
    <property type="match status" value="2"/>
</dbReference>
<feature type="transmembrane region" description="Helical" evidence="6">
    <location>
        <begin position="152"/>
        <end position="173"/>
    </location>
</feature>
<evidence type="ECO:0000313" key="9">
    <source>
        <dbReference type="Proteomes" id="UP000242175"/>
    </source>
</evidence>
<dbReference type="RefSeq" id="WP_089074256.1">
    <property type="nucleotide sequence ID" value="NZ_CBCSAM010000004.1"/>
</dbReference>
<keyword evidence="4 6" id="KW-1133">Transmembrane helix</keyword>
<evidence type="ECO:0000313" key="8">
    <source>
        <dbReference type="EMBL" id="ASK79348.1"/>
    </source>
</evidence>
<evidence type="ECO:0000256" key="3">
    <source>
        <dbReference type="ARBA" id="ARBA00022692"/>
    </source>
</evidence>
<feature type="transmembrane region" description="Helical" evidence="6">
    <location>
        <begin position="274"/>
        <end position="294"/>
    </location>
</feature>
<dbReference type="PANTHER" id="PTHR32322">
    <property type="entry name" value="INNER MEMBRANE TRANSPORTER"/>
    <property type="match status" value="1"/>
</dbReference>
<dbReference type="OrthoDB" id="4167046at2"/>
<feature type="domain" description="EamA" evidence="7">
    <location>
        <begin position="154"/>
        <end position="291"/>
    </location>
</feature>
<dbReference type="GO" id="GO:0005886">
    <property type="term" value="C:plasma membrane"/>
    <property type="evidence" value="ECO:0007669"/>
    <property type="project" value="UniProtKB-SubCell"/>
</dbReference>
<evidence type="ECO:0000256" key="1">
    <source>
        <dbReference type="ARBA" id="ARBA00004651"/>
    </source>
</evidence>
<evidence type="ECO:0000259" key="7">
    <source>
        <dbReference type="Pfam" id="PF00892"/>
    </source>
</evidence>
<accession>A0A220VG03</accession>
<dbReference type="Proteomes" id="UP000242175">
    <property type="component" value="Chromosome small"/>
</dbReference>
<name>A0A220VG03_9GAMM</name>
<dbReference type="InterPro" id="IPR050638">
    <property type="entry name" value="AA-Vitamin_Transporters"/>
</dbReference>
<feature type="transmembrane region" description="Helical" evidence="6">
    <location>
        <begin position="185"/>
        <end position="204"/>
    </location>
</feature>
<evidence type="ECO:0000256" key="4">
    <source>
        <dbReference type="ARBA" id="ARBA00022989"/>
    </source>
</evidence>
<comment type="subcellular location">
    <subcellularLocation>
        <location evidence="1">Cell membrane</location>
        <topology evidence="1">Multi-pass membrane protein</topology>
    </subcellularLocation>
</comment>
<reference evidence="8 9" key="1">
    <citation type="journal article" date="2016" name="Int. J. Syst. Evol. Microbiol.">
        <title>Paraphotobacterium marinum gen. nov., sp. nov., a member of the family Vibrionaceae, isolated from surface seawater.</title>
        <authorList>
            <person name="Huang Z."/>
            <person name="Dong C."/>
            <person name="Shao Z."/>
        </authorList>
    </citation>
    <scope>NUCLEOTIDE SEQUENCE [LARGE SCALE GENOMIC DNA]</scope>
    <source>
        <strain evidence="8 9">NSCS20N07D</strain>
    </source>
</reference>
<keyword evidence="2" id="KW-1003">Cell membrane</keyword>
<keyword evidence="5 6" id="KW-0472">Membrane</keyword>
<organism evidence="8 9">
    <name type="scientific">Paraphotobacterium marinum</name>
    <dbReference type="NCBI Taxonomy" id="1755811"/>
    <lineage>
        <taxon>Bacteria</taxon>
        <taxon>Pseudomonadati</taxon>
        <taxon>Pseudomonadota</taxon>
        <taxon>Gammaproteobacteria</taxon>
        <taxon>Vibrionales</taxon>
        <taxon>Vibrionaceae</taxon>
        <taxon>Paraphotobacterium</taxon>
    </lineage>
</organism>